<dbReference type="GO" id="GO:0005524">
    <property type="term" value="F:ATP binding"/>
    <property type="evidence" value="ECO:0007669"/>
    <property type="project" value="UniProtKB-KW"/>
</dbReference>
<feature type="domain" description="ABC transporter" evidence="6">
    <location>
        <begin position="8"/>
        <end position="236"/>
    </location>
</feature>
<dbReference type="InterPro" id="IPR017871">
    <property type="entry name" value="ABC_transporter-like_CS"/>
</dbReference>
<organism evidence="7 8">
    <name type="scientific">Chitinophaga tropicalis</name>
    <dbReference type="NCBI Taxonomy" id="2683588"/>
    <lineage>
        <taxon>Bacteria</taxon>
        <taxon>Pseudomonadati</taxon>
        <taxon>Bacteroidota</taxon>
        <taxon>Chitinophagia</taxon>
        <taxon>Chitinophagales</taxon>
        <taxon>Chitinophagaceae</taxon>
        <taxon>Chitinophaga</taxon>
    </lineage>
</organism>
<evidence type="ECO:0000256" key="5">
    <source>
        <dbReference type="ARBA" id="ARBA00022967"/>
    </source>
</evidence>
<protein>
    <submittedName>
        <fullName evidence="7">ATP-binding cassette domain-containing protein</fullName>
    </submittedName>
</protein>
<dbReference type="PANTHER" id="PTHR42798">
    <property type="entry name" value="LIPOPROTEIN-RELEASING SYSTEM ATP-BINDING PROTEIN LOLD"/>
    <property type="match status" value="1"/>
</dbReference>
<dbReference type="PROSITE" id="PS00211">
    <property type="entry name" value="ABC_TRANSPORTER_1"/>
    <property type="match status" value="1"/>
</dbReference>
<dbReference type="PANTHER" id="PTHR42798:SF7">
    <property type="entry name" value="ALPHA-D-RIBOSE 1-METHYLPHOSPHONATE 5-TRIPHOSPHATE SYNTHASE SUBUNIT PHNL"/>
    <property type="match status" value="1"/>
</dbReference>
<evidence type="ECO:0000256" key="1">
    <source>
        <dbReference type="ARBA" id="ARBA00005417"/>
    </source>
</evidence>
<dbReference type="InterPro" id="IPR027417">
    <property type="entry name" value="P-loop_NTPase"/>
</dbReference>
<dbReference type="SMART" id="SM00382">
    <property type="entry name" value="AAA"/>
    <property type="match status" value="1"/>
</dbReference>
<dbReference type="RefSeq" id="WP_157308095.1">
    <property type="nucleotide sequence ID" value="NZ_WRXN01000010.1"/>
</dbReference>
<sequence>MEKREVILSTRSLGKYFYDPIKFKVLDNISFNAYKGEFLTLVGKSGSGKSTLLYCLSTMDTSYEGELFIGQERVTGKKVNELAALRNRSIGFIFQFHYLLPEFSCLKNVMIPALKLGKYSYKEVEERAYSKLDVLGIRDQALKPAAKLSGGQQQRVAIARALINDPAIIMCDEPTGNLDSRNTRIVFDIFKQIAHEFGQTIIAVTHDNDFAEASDRTIELADGKIISHDKNFDTYL</sequence>
<dbReference type="Gene3D" id="3.40.50.300">
    <property type="entry name" value="P-loop containing nucleotide triphosphate hydrolases"/>
    <property type="match status" value="1"/>
</dbReference>
<evidence type="ECO:0000256" key="4">
    <source>
        <dbReference type="ARBA" id="ARBA00022840"/>
    </source>
</evidence>
<name>A0A7K1U8G2_9BACT</name>
<evidence type="ECO:0000256" key="2">
    <source>
        <dbReference type="ARBA" id="ARBA00022448"/>
    </source>
</evidence>
<evidence type="ECO:0000313" key="8">
    <source>
        <dbReference type="Proteomes" id="UP000461730"/>
    </source>
</evidence>
<dbReference type="InterPro" id="IPR003439">
    <property type="entry name" value="ABC_transporter-like_ATP-bd"/>
</dbReference>
<dbReference type="Pfam" id="PF00005">
    <property type="entry name" value="ABC_tran"/>
    <property type="match status" value="1"/>
</dbReference>
<accession>A0A7K1U8G2</accession>
<keyword evidence="2" id="KW-0813">Transport</keyword>
<evidence type="ECO:0000259" key="6">
    <source>
        <dbReference type="PROSITE" id="PS50893"/>
    </source>
</evidence>
<dbReference type="EMBL" id="WRXN01000010">
    <property type="protein sequence ID" value="MVT10651.1"/>
    <property type="molecule type" value="Genomic_DNA"/>
</dbReference>
<keyword evidence="4 7" id="KW-0067">ATP-binding</keyword>
<reference evidence="7 8" key="1">
    <citation type="submission" date="2019-12" db="EMBL/GenBank/DDBJ databases">
        <title>Chitinophaga sp. strain ysch24 (GDMCC 1.1355), whole genome shotgun sequence.</title>
        <authorList>
            <person name="Zhang X."/>
        </authorList>
    </citation>
    <scope>NUCLEOTIDE SEQUENCE [LARGE SCALE GENOMIC DNA]</scope>
    <source>
        <strain evidence="8">ysch24</strain>
    </source>
</reference>
<dbReference type="CDD" id="cd03255">
    <property type="entry name" value="ABC_MJ0796_LolCDE_FtsE"/>
    <property type="match status" value="1"/>
</dbReference>
<keyword evidence="8" id="KW-1185">Reference proteome</keyword>
<evidence type="ECO:0000256" key="3">
    <source>
        <dbReference type="ARBA" id="ARBA00022741"/>
    </source>
</evidence>
<comment type="caution">
    <text evidence="7">The sequence shown here is derived from an EMBL/GenBank/DDBJ whole genome shotgun (WGS) entry which is preliminary data.</text>
</comment>
<proteinExistence type="inferred from homology"/>
<keyword evidence="3" id="KW-0547">Nucleotide-binding</keyword>
<dbReference type="SUPFAM" id="SSF52540">
    <property type="entry name" value="P-loop containing nucleoside triphosphate hydrolases"/>
    <property type="match status" value="1"/>
</dbReference>
<evidence type="ECO:0000313" key="7">
    <source>
        <dbReference type="EMBL" id="MVT10651.1"/>
    </source>
</evidence>
<dbReference type="InterPro" id="IPR017911">
    <property type="entry name" value="MacB-like_ATP-bd"/>
</dbReference>
<gene>
    <name evidence="7" type="ORF">GO493_20440</name>
</gene>
<dbReference type="InterPro" id="IPR003593">
    <property type="entry name" value="AAA+_ATPase"/>
</dbReference>
<keyword evidence="5" id="KW-1278">Translocase</keyword>
<dbReference type="Proteomes" id="UP000461730">
    <property type="component" value="Unassembled WGS sequence"/>
</dbReference>
<dbReference type="PROSITE" id="PS50893">
    <property type="entry name" value="ABC_TRANSPORTER_2"/>
    <property type="match status" value="1"/>
</dbReference>
<dbReference type="GO" id="GO:0016887">
    <property type="term" value="F:ATP hydrolysis activity"/>
    <property type="evidence" value="ECO:0007669"/>
    <property type="project" value="InterPro"/>
</dbReference>
<comment type="similarity">
    <text evidence="1">Belongs to the ABC transporter superfamily.</text>
</comment>
<dbReference type="AlphaFoldDB" id="A0A7K1U8G2"/>